<comment type="caution">
    <text evidence="2">The sequence shown here is derived from an EMBL/GenBank/DDBJ whole genome shotgun (WGS) entry which is preliminary data.</text>
</comment>
<dbReference type="EMBL" id="JAVIZN010000002">
    <property type="protein sequence ID" value="MDR6202507.1"/>
    <property type="molecule type" value="Genomic_DNA"/>
</dbReference>
<dbReference type="RefSeq" id="WP_310030666.1">
    <property type="nucleotide sequence ID" value="NZ_JAVIZN010000002.1"/>
</dbReference>
<dbReference type="Pfam" id="PF01471">
    <property type="entry name" value="PG_binding_1"/>
    <property type="match status" value="1"/>
</dbReference>
<dbReference type="InterPro" id="IPR036366">
    <property type="entry name" value="PGBDSf"/>
</dbReference>
<sequence length="649" mass="69805">MKPVYAFGSSGALVERLQSALSQTQLTLPDGKTGNALDPHKIDGRFGVATRAAVRLVQRQQKLLETGTVDAALWKNITGEDWPSEFARELNLLASFEGHGYTKATNNQDDAGITWGIIGFTLVSANKAPKTPNSLAALLGEIIKAYPDYVKAAFGEARAKELEDVLPKSGDELFAFANRITLLPTGKHLLLPEWETGFAALGEYPEVRTLQEKKAKALYYDPAMADSDEFSKPFDMDCEQTRQLFFDMHVHNGPPGSALKKKMKDALTTLGKSASVTEKLLKIADVLVSVKKAYKDDTLAREGAIARGWGKVHGAQYRLNGWGIEVQDAKGVHDLALGVLAFEPFQVREQLTLAHAARALVNPEIAVLNAGAWPTGNGTELLVSNEGGETTMSLSYRPLLSPSTSDVLGPDPQALNLAIAESFSRPVGILGVFGQSVSLAVVTPRLVVGRGPLGYAGLDIKADGGLMMFRQRLVTEAADDASMDIADIRAGLRSCQLILLFGSNGIESGAGQPSAGRLWRELLFPFGASPIVVGWFGVACVPRDADAQFVSGTFLDRVRNIDTKATIEDLCAKHGAEIVQAWGKACHDTFASGQQRFLWRHGPFSDFEKFSTALASVGLSGAAAIDRDGKLWRSAANYPDSGDAMEQVS</sequence>
<organism evidence="2 3">
    <name type="scientific">Paraburkholderia graminis</name>
    <dbReference type="NCBI Taxonomy" id="60548"/>
    <lineage>
        <taxon>Bacteria</taxon>
        <taxon>Pseudomonadati</taxon>
        <taxon>Pseudomonadota</taxon>
        <taxon>Betaproteobacteria</taxon>
        <taxon>Burkholderiales</taxon>
        <taxon>Burkholderiaceae</taxon>
        <taxon>Paraburkholderia</taxon>
    </lineage>
</organism>
<gene>
    <name evidence="2" type="ORF">QF025_001227</name>
</gene>
<accession>A0ABD5CEZ0</accession>
<name>A0ABD5CEZ0_9BURK</name>
<protein>
    <recommendedName>
        <fullName evidence="1">Peptidoglycan binding-like domain-containing protein</fullName>
    </recommendedName>
</protein>
<dbReference type="Proteomes" id="UP001245184">
    <property type="component" value="Unassembled WGS sequence"/>
</dbReference>
<dbReference type="InterPro" id="IPR002477">
    <property type="entry name" value="Peptidoglycan-bd-like"/>
</dbReference>
<evidence type="ECO:0000313" key="3">
    <source>
        <dbReference type="Proteomes" id="UP001245184"/>
    </source>
</evidence>
<evidence type="ECO:0000259" key="1">
    <source>
        <dbReference type="Pfam" id="PF01471"/>
    </source>
</evidence>
<feature type="domain" description="Peptidoglycan binding-like" evidence="1">
    <location>
        <begin position="11"/>
        <end position="75"/>
    </location>
</feature>
<dbReference type="AlphaFoldDB" id="A0ABD5CEZ0"/>
<reference evidence="2 3" key="1">
    <citation type="submission" date="2023-08" db="EMBL/GenBank/DDBJ databases">
        <title>Genome sequencing of plant associated microbes to promote plant fitness in Sorghum bicolor and Oryza sativa.</title>
        <authorList>
            <person name="Coleman-Derr D."/>
        </authorList>
    </citation>
    <scope>NUCLEOTIDE SEQUENCE [LARGE SCALE GENOMIC DNA]</scope>
    <source>
        <strain evidence="2 3">SLBN-33</strain>
    </source>
</reference>
<dbReference type="SUPFAM" id="SSF47090">
    <property type="entry name" value="PGBD-like"/>
    <property type="match status" value="1"/>
</dbReference>
<proteinExistence type="predicted"/>
<dbReference type="Gene3D" id="1.10.101.10">
    <property type="entry name" value="PGBD-like superfamily/PGBD"/>
    <property type="match status" value="1"/>
</dbReference>
<dbReference type="InterPro" id="IPR036365">
    <property type="entry name" value="PGBD-like_sf"/>
</dbReference>
<evidence type="ECO:0000313" key="2">
    <source>
        <dbReference type="EMBL" id="MDR6202507.1"/>
    </source>
</evidence>